<protein>
    <recommendedName>
        <fullName evidence="4">Ig-like domain-containing protein</fullName>
    </recommendedName>
</protein>
<dbReference type="AlphaFoldDB" id="A0A2G8JER2"/>
<evidence type="ECO:0000313" key="3">
    <source>
        <dbReference type="Proteomes" id="UP000230750"/>
    </source>
</evidence>
<organism evidence="2 3">
    <name type="scientific">Stichopus japonicus</name>
    <name type="common">Sea cucumber</name>
    <dbReference type="NCBI Taxonomy" id="307972"/>
    <lineage>
        <taxon>Eukaryota</taxon>
        <taxon>Metazoa</taxon>
        <taxon>Echinodermata</taxon>
        <taxon>Eleutherozoa</taxon>
        <taxon>Echinozoa</taxon>
        <taxon>Holothuroidea</taxon>
        <taxon>Aspidochirotacea</taxon>
        <taxon>Aspidochirotida</taxon>
        <taxon>Stichopodidae</taxon>
        <taxon>Apostichopus</taxon>
    </lineage>
</organism>
<dbReference type="EMBL" id="MRZV01002247">
    <property type="protein sequence ID" value="PIK34213.1"/>
    <property type="molecule type" value="Genomic_DNA"/>
</dbReference>
<comment type="caution">
    <text evidence="2">The sequence shown here is derived from an EMBL/GenBank/DDBJ whole genome shotgun (WGS) entry which is preliminary data.</text>
</comment>
<dbReference type="InterPro" id="IPR013783">
    <property type="entry name" value="Ig-like_fold"/>
</dbReference>
<keyword evidence="1" id="KW-0812">Transmembrane</keyword>
<gene>
    <name evidence="2" type="ORF">BSL78_28965</name>
</gene>
<keyword evidence="1" id="KW-0472">Membrane</keyword>
<dbReference type="Gene3D" id="2.60.40.10">
    <property type="entry name" value="Immunoglobulins"/>
    <property type="match status" value="1"/>
</dbReference>
<sequence>MLFFIVKPAITIPVIKDCSNTYGTTCVKSTTDSVEVNCFVTDSRPAVILSWSLRTHGGDHMIPSNYMKFTIDNVTFTSHVTATFSFGVSSVLSLLVCRANIVPLNLIEDENVILIEKEMYYTSLATPIRTYLKIHSPMNLSCADLGLNVVIWKWSHERDAFKTLYVSIFQNSNHTKISNREYKLEDEGSLSLQNTLVEHEGLYACVYDNGVGGGIVLYDVLVMGRMFNIILSFMLISLYCITKKVHRFSSDRWMQPPTILRPGETTSGCLTCSVLGIRPKVALEWRAFREETLIDFTQHQFTVTQMGDLYDISLTVNFDFTQTIQNKVTVECRAVGENAELFSLSTKVDLLFTNVLPTEQGSHTSTITIIAVVVIMMIIIIAASVVIIFRIRARKLKMKRNKPGDTENEGIPMMENTNACEDIRPFVQEIRARMIYIWAKTYVSIPAIDHTVIMHARKSILFNDANPWTKKDSKNSFDVTIGSRDGAEVCELVGLFILHNLKQHLNPADVGLYRDDGLAALRTRSGRSADMTRKEVTQLFNKFGLKDTIETNLQVVNYLDITMNLANGSFAP</sequence>
<evidence type="ECO:0008006" key="4">
    <source>
        <dbReference type="Google" id="ProtNLM"/>
    </source>
</evidence>
<accession>A0A2G8JER2</accession>
<dbReference type="InterPro" id="IPR036179">
    <property type="entry name" value="Ig-like_dom_sf"/>
</dbReference>
<proteinExistence type="predicted"/>
<keyword evidence="1" id="KW-1133">Transmembrane helix</keyword>
<reference evidence="2 3" key="1">
    <citation type="journal article" date="2017" name="PLoS Biol.">
        <title>The sea cucumber genome provides insights into morphological evolution and visceral regeneration.</title>
        <authorList>
            <person name="Zhang X."/>
            <person name="Sun L."/>
            <person name="Yuan J."/>
            <person name="Sun Y."/>
            <person name="Gao Y."/>
            <person name="Zhang L."/>
            <person name="Li S."/>
            <person name="Dai H."/>
            <person name="Hamel J.F."/>
            <person name="Liu C."/>
            <person name="Yu Y."/>
            <person name="Liu S."/>
            <person name="Lin W."/>
            <person name="Guo K."/>
            <person name="Jin S."/>
            <person name="Xu P."/>
            <person name="Storey K.B."/>
            <person name="Huan P."/>
            <person name="Zhang T."/>
            <person name="Zhou Y."/>
            <person name="Zhang J."/>
            <person name="Lin C."/>
            <person name="Li X."/>
            <person name="Xing L."/>
            <person name="Huo D."/>
            <person name="Sun M."/>
            <person name="Wang L."/>
            <person name="Mercier A."/>
            <person name="Li F."/>
            <person name="Yang H."/>
            <person name="Xiang J."/>
        </authorList>
    </citation>
    <scope>NUCLEOTIDE SEQUENCE [LARGE SCALE GENOMIC DNA]</scope>
    <source>
        <strain evidence="2">Shaxun</strain>
        <tissue evidence="2">Muscle</tissue>
    </source>
</reference>
<dbReference type="OrthoDB" id="6353782at2759"/>
<dbReference type="Proteomes" id="UP000230750">
    <property type="component" value="Unassembled WGS sequence"/>
</dbReference>
<keyword evidence="3" id="KW-1185">Reference proteome</keyword>
<name>A0A2G8JER2_STIJA</name>
<feature type="transmembrane region" description="Helical" evidence="1">
    <location>
        <begin position="367"/>
        <end position="391"/>
    </location>
</feature>
<evidence type="ECO:0000256" key="1">
    <source>
        <dbReference type="SAM" id="Phobius"/>
    </source>
</evidence>
<evidence type="ECO:0000313" key="2">
    <source>
        <dbReference type="EMBL" id="PIK34213.1"/>
    </source>
</evidence>
<dbReference type="SUPFAM" id="SSF48726">
    <property type="entry name" value="Immunoglobulin"/>
    <property type="match status" value="1"/>
</dbReference>